<dbReference type="KEGG" id="ant:Arnit_1164"/>
<feature type="domain" description="Flavodoxin-like fold" evidence="5">
    <location>
        <begin position="2"/>
        <end position="190"/>
    </location>
</feature>
<evidence type="ECO:0000256" key="3">
    <source>
        <dbReference type="ARBA" id="ARBA00022827"/>
    </source>
</evidence>
<proteinExistence type="inferred from homology"/>
<organism evidence="6 7">
    <name type="scientific">Arcobacter nitrofigilis (strain ATCC 33309 / DSM 7299 / CCUG 15893 / LMG 7604 / NCTC 12251 / CI)</name>
    <name type="common">Campylobacter nitrofigilis</name>
    <dbReference type="NCBI Taxonomy" id="572480"/>
    <lineage>
        <taxon>Bacteria</taxon>
        <taxon>Pseudomonadati</taxon>
        <taxon>Campylobacterota</taxon>
        <taxon>Epsilonproteobacteria</taxon>
        <taxon>Campylobacterales</taxon>
        <taxon>Arcobacteraceae</taxon>
        <taxon>Arcobacter</taxon>
    </lineage>
</organism>
<dbReference type="OrthoDB" id="9798454at2"/>
<comment type="similarity">
    <text evidence="4">Belongs to the oxidoreductase MdaB family.</text>
</comment>
<dbReference type="PANTHER" id="PTHR46305">
    <property type="match status" value="1"/>
</dbReference>
<sequence length="195" mass="22485">MKNVLIINAHQNYMEYSKGKLTNTLVELAKTNLELKGYSVKTSVIDKGYDVEEEVDKHVWADLILTQSPVFWFSTPWIHKKYIDEIFNSGLIQQKLISTDGRSSKDKSKQYGTGGEMYGKKFVLSLSWNAPKESFNDINQILYNGKSVDDAFISITTTYKFCGCEILESFSCFDVIKKPDIENDIKRYKKFLEKL</sequence>
<dbReference type="Pfam" id="PF02525">
    <property type="entry name" value="Flavodoxin_2"/>
    <property type="match status" value="1"/>
</dbReference>
<keyword evidence="7" id="KW-1185">Reference proteome</keyword>
<comment type="cofactor">
    <cofactor evidence="1">
        <name>FAD</name>
        <dbReference type="ChEBI" id="CHEBI:57692"/>
    </cofactor>
</comment>
<accession>D5V3Z5</accession>
<gene>
    <name evidence="6" type="ordered locus">Arnit_1164</name>
</gene>
<evidence type="ECO:0000256" key="1">
    <source>
        <dbReference type="ARBA" id="ARBA00001974"/>
    </source>
</evidence>
<evidence type="ECO:0000259" key="5">
    <source>
        <dbReference type="Pfam" id="PF02525"/>
    </source>
</evidence>
<reference evidence="6 7" key="1">
    <citation type="journal article" date="2010" name="Stand. Genomic Sci.">
        <title>Complete genome sequence of Arcobacter nitrofigilis type strain (CI).</title>
        <authorList>
            <person name="Pati A."/>
            <person name="Gronow S."/>
            <person name="Lapidus A."/>
            <person name="Copeland A."/>
            <person name="Glavina Del Rio T."/>
            <person name="Nolan M."/>
            <person name="Lucas S."/>
            <person name="Tice H."/>
            <person name="Cheng J.F."/>
            <person name="Han C."/>
            <person name="Chertkov O."/>
            <person name="Bruce D."/>
            <person name="Tapia R."/>
            <person name="Goodwin L."/>
            <person name="Pitluck S."/>
            <person name="Liolios K."/>
            <person name="Ivanova N."/>
            <person name="Mavromatis K."/>
            <person name="Chen A."/>
            <person name="Palaniappan K."/>
            <person name="Land M."/>
            <person name="Hauser L."/>
            <person name="Chang Y.J."/>
            <person name="Jeffries C.D."/>
            <person name="Detter J.C."/>
            <person name="Rohde M."/>
            <person name="Goker M."/>
            <person name="Bristow J."/>
            <person name="Eisen J.A."/>
            <person name="Markowitz V."/>
            <person name="Hugenholtz P."/>
            <person name="Klenk H.P."/>
            <person name="Kyrpides N.C."/>
        </authorList>
    </citation>
    <scope>NUCLEOTIDE SEQUENCE [LARGE SCALE GENOMIC DNA]</scope>
    <source>
        <strain evidence="7">ATCC 33309 / DSM 7299 / CCUG 15893 / LMG 7604 / NCTC 12251 / CI</strain>
    </source>
</reference>
<dbReference type="InterPro" id="IPR029039">
    <property type="entry name" value="Flavoprotein-like_sf"/>
</dbReference>
<dbReference type="InterPro" id="IPR003680">
    <property type="entry name" value="Flavodoxin_fold"/>
</dbReference>
<dbReference type="eggNOG" id="COG2249">
    <property type="taxonomic scope" value="Bacteria"/>
</dbReference>
<evidence type="ECO:0000313" key="6">
    <source>
        <dbReference type="EMBL" id="ADG92823.1"/>
    </source>
</evidence>
<dbReference type="STRING" id="572480.Arnit_1164"/>
<keyword evidence="2" id="KW-0285">Flavoprotein</keyword>
<name>D5V3Z5_ARCNC</name>
<keyword evidence="3" id="KW-0274">FAD</keyword>
<evidence type="ECO:0000256" key="2">
    <source>
        <dbReference type="ARBA" id="ARBA00022630"/>
    </source>
</evidence>
<dbReference type="Gene3D" id="3.40.50.360">
    <property type="match status" value="1"/>
</dbReference>
<evidence type="ECO:0000313" key="7">
    <source>
        <dbReference type="Proteomes" id="UP000000939"/>
    </source>
</evidence>
<dbReference type="Proteomes" id="UP000000939">
    <property type="component" value="Chromosome"/>
</dbReference>
<dbReference type="SUPFAM" id="SSF52218">
    <property type="entry name" value="Flavoproteins"/>
    <property type="match status" value="1"/>
</dbReference>
<dbReference type="RefSeq" id="WP_013134968.1">
    <property type="nucleotide sequence ID" value="NC_014166.1"/>
</dbReference>
<dbReference type="PANTHER" id="PTHR46305:SF3">
    <property type="entry name" value="NADPH:QUINONE OXIDOREDUCTASE MDAB"/>
    <property type="match status" value="1"/>
</dbReference>
<dbReference type="InterPro" id="IPR052397">
    <property type="entry name" value="NADPH-QR_MdaB"/>
</dbReference>
<protein>
    <submittedName>
        <fullName evidence="6">NAD(P)H dehydrogenase (Quinone)</fullName>
    </submittedName>
</protein>
<dbReference type="HOGENOM" id="CLU_083846_0_0_7"/>
<evidence type="ECO:0000256" key="4">
    <source>
        <dbReference type="ARBA" id="ARBA00037981"/>
    </source>
</evidence>
<dbReference type="AlphaFoldDB" id="D5V3Z5"/>
<dbReference type="EMBL" id="CP001999">
    <property type="protein sequence ID" value="ADG92823.1"/>
    <property type="molecule type" value="Genomic_DNA"/>
</dbReference>